<accession>A0AAW7X2J1</accession>
<dbReference type="AlphaFoldDB" id="A0AAW7X2J1"/>
<name>A0AAW7X2J1_9GAMM</name>
<evidence type="ECO:0000313" key="2">
    <source>
        <dbReference type="EMBL" id="MDO6421995.1"/>
    </source>
</evidence>
<evidence type="ECO:0000259" key="1">
    <source>
        <dbReference type="Pfam" id="PF09361"/>
    </source>
</evidence>
<organism evidence="2 3">
    <name type="scientific">Saccharophagus degradans</name>
    <dbReference type="NCBI Taxonomy" id="86304"/>
    <lineage>
        <taxon>Bacteria</taxon>
        <taxon>Pseudomonadati</taxon>
        <taxon>Pseudomonadota</taxon>
        <taxon>Gammaproteobacteria</taxon>
        <taxon>Cellvibrionales</taxon>
        <taxon>Cellvibrionaceae</taxon>
        <taxon>Saccharophagus</taxon>
    </lineage>
</organism>
<gene>
    <name evidence="2" type="ORF">Q4521_05885</name>
</gene>
<reference evidence="2" key="1">
    <citation type="submission" date="2023-07" db="EMBL/GenBank/DDBJ databases">
        <title>Genome content predicts the carbon catabolic preferences of heterotrophic bacteria.</title>
        <authorList>
            <person name="Gralka M."/>
        </authorList>
    </citation>
    <scope>NUCLEOTIDE SEQUENCE</scope>
    <source>
        <strain evidence="2">I3M17_2</strain>
    </source>
</reference>
<dbReference type="InterPro" id="IPR010127">
    <property type="entry name" value="Phasin_subfam-1"/>
</dbReference>
<dbReference type="InterPro" id="IPR018968">
    <property type="entry name" value="Phasin"/>
</dbReference>
<dbReference type="Pfam" id="PF09361">
    <property type="entry name" value="Phasin_2"/>
    <property type="match status" value="1"/>
</dbReference>
<dbReference type="EMBL" id="JAUOPB010000003">
    <property type="protein sequence ID" value="MDO6421995.1"/>
    <property type="molecule type" value="Genomic_DNA"/>
</dbReference>
<sequence length="104" mass="11595">MLDKIFEQSQTAFKPMSDLAALNTKMLEEVAEKQKAFVSDMVSDSMAYAKELSAQKDFSGIYQTQKNYLESVQEKMIAASTDAYSFMTATQEKVSDVIKSNTPA</sequence>
<dbReference type="Proteomes" id="UP001169760">
    <property type="component" value="Unassembled WGS sequence"/>
</dbReference>
<feature type="domain" description="Phasin" evidence="1">
    <location>
        <begin position="4"/>
        <end position="101"/>
    </location>
</feature>
<dbReference type="RefSeq" id="WP_011467810.1">
    <property type="nucleotide sequence ID" value="NZ_JAHKPP010000029.1"/>
</dbReference>
<proteinExistence type="predicted"/>
<dbReference type="NCBIfam" id="TIGR01841">
    <property type="entry name" value="phasin"/>
    <property type="match status" value="1"/>
</dbReference>
<comment type="caution">
    <text evidence="2">The sequence shown here is derived from an EMBL/GenBank/DDBJ whole genome shotgun (WGS) entry which is preliminary data.</text>
</comment>
<evidence type="ECO:0000313" key="3">
    <source>
        <dbReference type="Proteomes" id="UP001169760"/>
    </source>
</evidence>
<protein>
    <submittedName>
        <fullName evidence="2">Phasin family protein</fullName>
    </submittedName>
</protein>
<dbReference type="GeneID" id="98613003"/>